<dbReference type="InterPro" id="IPR035185">
    <property type="entry name" value="DUF5305"/>
</dbReference>
<feature type="transmembrane region" description="Helical" evidence="1">
    <location>
        <begin position="20"/>
        <end position="43"/>
    </location>
</feature>
<evidence type="ECO:0000256" key="1">
    <source>
        <dbReference type="SAM" id="Phobius"/>
    </source>
</evidence>
<reference evidence="4" key="2">
    <citation type="journal article" date="2019" name="Int. J. Syst. Evol. Microbiol.">
        <title>The Global Catalogue of Microorganisms (GCM) 10K type strain sequencing project: providing services to taxonomists for standard genome sequencing and annotation.</title>
        <authorList>
            <consortium name="The Broad Institute Genomics Platform"/>
            <consortium name="The Broad Institute Genome Sequencing Center for Infectious Disease"/>
            <person name="Wu L."/>
            <person name="Ma J."/>
        </authorList>
    </citation>
    <scope>NUCLEOTIDE SEQUENCE [LARGE SCALE GENOMIC DNA]</scope>
    <source>
        <strain evidence="4">CGMCC 1.3240</strain>
    </source>
</reference>
<sequence>MNDQNVSDPEFKLRYYLDRYFTLVIAVLLVCLLISGWVTYVAYTDQQTETDEETLAVYDSTVDFQHSATAPEDNPLYAAGTELENQSVYFYRATPVVDGEFVYEYETTEPTDVEIETDLELVLRSTEEIDNDDEVLLEHWRQSETVGEETLQQEGSSGEHTIPFGVAIADLEHQLWTINEILRTPEQRPDDDLGSLPGDTEIAVVATTSVTTDLAGEEIEREEVNELVMDPQSGLVRVDERTETEPTEVIETSTDSVPPSVFSGIVIPLLALGSLVAVVGLAVVRSRGRVAPAPDRLRLYEEQRARKRFDDWISTGTMPEEHLQLPTTTVNSLADLVDAAIDTNSRVIEDEQLPVYHFVNGSTRYVYTPPTHLTTESSPTEGEVED</sequence>
<reference evidence="2" key="1">
    <citation type="journal article" date="2014" name="Int. J. Syst. Evol. Microbiol.">
        <title>Complete genome sequence of Corynebacterium casei LMG S-19264T (=DSM 44701T), isolated from a smear-ripened cheese.</title>
        <authorList>
            <consortium name="US DOE Joint Genome Institute (JGI-PGF)"/>
            <person name="Walter F."/>
            <person name="Albersmeier A."/>
            <person name="Kalinowski J."/>
            <person name="Ruckert C."/>
        </authorList>
    </citation>
    <scope>NUCLEOTIDE SEQUENCE [LARGE SCALE GENOMIC DNA]</scope>
    <source>
        <strain evidence="2">CGMCC 1.15793</strain>
    </source>
</reference>
<keyword evidence="4" id="KW-1185">Reference proteome</keyword>
<comment type="caution">
    <text evidence="2">The sequence shown here is derived from an EMBL/GenBank/DDBJ whole genome shotgun (WGS) entry which is preliminary data.</text>
</comment>
<organism evidence="2 4">
    <name type="scientific">Halalkalicoccus tibetensis</name>
    <dbReference type="NCBI Taxonomy" id="175632"/>
    <lineage>
        <taxon>Archaea</taxon>
        <taxon>Methanobacteriati</taxon>
        <taxon>Methanobacteriota</taxon>
        <taxon>Stenosarchaea group</taxon>
        <taxon>Halobacteria</taxon>
        <taxon>Halobacteriales</taxon>
        <taxon>Halococcaceae</taxon>
        <taxon>Halalkalicoccus</taxon>
    </lineage>
</organism>
<dbReference type="RefSeq" id="WP_340605837.1">
    <property type="nucleotide sequence ID" value="NZ_JBBMXV010000014.1"/>
</dbReference>
<dbReference type="EMBL" id="JBHSXQ010000014">
    <property type="protein sequence ID" value="MFC6907238.1"/>
    <property type="molecule type" value="Genomic_DNA"/>
</dbReference>
<evidence type="ECO:0000313" key="3">
    <source>
        <dbReference type="EMBL" id="MFC6907287.1"/>
    </source>
</evidence>
<evidence type="ECO:0000313" key="4">
    <source>
        <dbReference type="Proteomes" id="UP001596312"/>
    </source>
</evidence>
<accession>A0ABD5V6K4</accession>
<keyword evidence="1" id="KW-0472">Membrane</keyword>
<proteinExistence type="predicted"/>
<name>A0ABD5V6K4_9EURY</name>
<reference evidence="2" key="3">
    <citation type="submission" date="2024-09" db="EMBL/GenBank/DDBJ databases">
        <authorList>
            <person name="Sun Q."/>
        </authorList>
    </citation>
    <scope>NUCLEOTIDE SEQUENCE</scope>
    <source>
        <strain evidence="2">CGMCC 1.15793</strain>
    </source>
</reference>
<protein>
    <submittedName>
        <fullName evidence="2">DUF5305 family protein</fullName>
    </submittedName>
</protein>
<dbReference type="EMBL" id="JBHSXQ010000015">
    <property type="protein sequence ID" value="MFC6907287.1"/>
    <property type="molecule type" value="Genomic_DNA"/>
</dbReference>
<gene>
    <name evidence="2" type="ORF">ACFQGH_18840</name>
    <name evidence="3" type="ORF">ACFQGH_19085</name>
</gene>
<keyword evidence="1" id="KW-1133">Transmembrane helix</keyword>
<dbReference type="AlphaFoldDB" id="A0ABD5V6K4"/>
<evidence type="ECO:0000313" key="2">
    <source>
        <dbReference type="EMBL" id="MFC6907238.1"/>
    </source>
</evidence>
<dbReference type="Pfam" id="PF17231">
    <property type="entry name" value="DUF5305"/>
    <property type="match status" value="1"/>
</dbReference>
<feature type="transmembrane region" description="Helical" evidence="1">
    <location>
        <begin position="261"/>
        <end position="284"/>
    </location>
</feature>
<keyword evidence="1" id="KW-0812">Transmembrane</keyword>
<dbReference type="Proteomes" id="UP001596312">
    <property type="component" value="Unassembled WGS sequence"/>
</dbReference>